<protein>
    <submittedName>
        <fullName evidence="2">Cytochrome C oxidase subunit II</fullName>
    </submittedName>
</protein>
<keyword evidence="3" id="KW-1185">Reference proteome</keyword>
<dbReference type="PROSITE" id="PS51257">
    <property type="entry name" value="PROKAR_LIPOPROTEIN"/>
    <property type="match status" value="1"/>
</dbReference>
<dbReference type="SUPFAM" id="SSF49503">
    <property type="entry name" value="Cupredoxins"/>
    <property type="match status" value="1"/>
</dbReference>
<evidence type="ECO:0000313" key="2">
    <source>
        <dbReference type="EMBL" id="MFD2659597.1"/>
    </source>
</evidence>
<evidence type="ECO:0000313" key="3">
    <source>
        <dbReference type="Proteomes" id="UP001597493"/>
    </source>
</evidence>
<reference evidence="3" key="1">
    <citation type="journal article" date="2019" name="Int. J. Syst. Evol. Microbiol.">
        <title>The Global Catalogue of Microorganisms (GCM) 10K type strain sequencing project: providing services to taxonomists for standard genome sequencing and annotation.</title>
        <authorList>
            <consortium name="The Broad Institute Genomics Platform"/>
            <consortium name="The Broad Institute Genome Sequencing Center for Infectious Disease"/>
            <person name="Wu L."/>
            <person name="Ma J."/>
        </authorList>
    </citation>
    <scope>NUCLEOTIDE SEQUENCE [LARGE SCALE GENOMIC DNA]</scope>
    <source>
        <strain evidence="3">TISTR 1827</strain>
    </source>
</reference>
<organism evidence="2 3">
    <name type="scientific">Paenibacillus thailandensis</name>
    <dbReference type="NCBI Taxonomy" id="393250"/>
    <lineage>
        <taxon>Bacteria</taxon>
        <taxon>Bacillati</taxon>
        <taxon>Bacillota</taxon>
        <taxon>Bacilli</taxon>
        <taxon>Bacillales</taxon>
        <taxon>Paenibacillaceae</taxon>
        <taxon>Paenibacillus</taxon>
    </lineage>
</organism>
<feature type="chain" id="PRO_5045773042" evidence="1">
    <location>
        <begin position="19"/>
        <end position="145"/>
    </location>
</feature>
<dbReference type="RefSeq" id="WP_379270284.1">
    <property type="nucleotide sequence ID" value="NZ_JBHUGT010000013.1"/>
</dbReference>
<name>A0ABW5QTD3_9BACL</name>
<dbReference type="Proteomes" id="UP001597493">
    <property type="component" value="Unassembled WGS sequence"/>
</dbReference>
<evidence type="ECO:0000256" key="1">
    <source>
        <dbReference type="SAM" id="SignalP"/>
    </source>
</evidence>
<dbReference type="EMBL" id="JBHUMY010000005">
    <property type="protein sequence ID" value="MFD2659597.1"/>
    <property type="molecule type" value="Genomic_DNA"/>
</dbReference>
<comment type="caution">
    <text evidence="2">The sequence shown here is derived from an EMBL/GenBank/DDBJ whole genome shotgun (WGS) entry which is preliminary data.</text>
</comment>
<sequence length="145" mass="14890">MKKWIWFGAVFLLVFALAACGGNNNQGAGNDANNGGAANGTTDNGAGAGAGAEEGGGATTTAVAVKAKNWEFDQAEYRIPKGTDITLSLESTEGIHGLAIRNTDYTVENGASTTVNLAEAGEYELYCNVPCGTGHSKMVSKIIVE</sequence>
<dbReference type="Gene3D" id="2.60.40.420">
    <property type="entry name" value="Cupredoxins - blue copper proteins"/>
    <property type="match status" value="1"/>
</dbReference>
<proteinExistence type="predicted"/>
<accession>A0ABW5QTD3</accession>
<dbReference type="InterPro" id="IPR008972">
    <property type="entry name" value="Cupredoxin"/>
</dbReference>
<keyword evidence="1" id="KW-0732">Signal</keyword>
<feature type="signal peptide" evidence="1">
    <location>
        <begin position="1"/>
        <end position="18"/>
    </location>
</feature>
<gene>
    <name evidence="2" type="ORF">ACFSW5_04880</name>
</gene>